<evidence type="ECO:0000313" key="3">
    <source>
        <dbReference type="EMBL" id="QKV20479.1"/>
    </source>
</evidence>
<name>A0A6N1VMR0_9HYPH</name>
<organism evidence="3 4">
    <name type="scientific">Oricola thermophila</name>
    <dbReference type="NCBI Taxonomy" id="2742145"/>
    <lineage>
        <taxon>Bacteria</taxon>
        <taxon>Pseudomonadati</taxon>
        <taxon>Pseudomonadota</taxon>
        <taxon>Alphaproteobacteria</taxon>
        <taxon>Hyphomicrobiales</taxon>
        <taxon>Ahrensiaceae</taxon>
        <taxon>Oricola</taxon>
    </lineage>
</organism>
<dbReference type="AlphaFoldDB" id="A0A6N1VMR0"/>
<accession>A0A6N1VMR0</accession>
<dbReference type="InterPro" id="IPR029058">
    <property type="entry name" value="AB_hydrolase_fold"/>
</dbReference>
<evidence type="ECO:0000256" key="2">
    <source>
        <dbReference type="ARBA" id="ARBA00022801"/>
    </source>
</evidence>
<dbReference type="Pfam" id="PF00756">
    <property type="entry name" value="Esterase"/>
    <property type="match status" value="1"/>
</dbReference>
<gene>
    <name evidence="3" type="ORF">HTY61_01530</name>
</gene>
<dbReference type="InterPro" id="IPR052558">
    <property type="entry name" value="Siderophore_Hydrolase_D"/>
</dbReference>
<dbReference type="PANTHER" id="PTHR40841">
    <property type="entry name" value="SIDEROPHORE TRIACETYLFUSARININE C ESTERASE"/>
    <property type="match status" value="1"/>
</dbReference>
<dbReference type="SUPFAM" id="SSF53474">
    <property type="entry name" value="alpha/beta-Hydrolases"/>
    <property type="match status" value="1"/>
</dbReference>
<dbReference type="Gene3D" id="3.40.50.1820">
    <property type="entry name" value="alpha/beta hydrolase"/>
    <property type="match status" value="1"/>
</dbReference>
<reference evidence="3 4" key="1">
    <citation type="submission" date="2020-06" db="EMBL/GenBank/DDBJ databases">
        <title>Oricola thermophila sp. nov. isolated from a tidal sediments.</title>
        <authorList>
            <person name="Kwon K.K."/>
            <person name="Yang S.-H."/>
            <person name="Park M.-J."/>
        </authorList>
    </citation>
    <scope>NUCLEOTIDE SEQUENCE [LARGE SCALE GENOMIC DNA]</scope>
    <source>
        <strain evidence="3 4">MEBiC13590</strain>
    </source>
</reference>
<dbReference type="InterPro" id="IPR000801">
    <property type="entry name" value="Esterase-like"/>
</dbReference>
<keyword evidence="2 3" id="KW-0378">Hydrolase</keyword>
<evidence type="ECO:0000313" key="4">
    <source>
        <dbReference type="Proteomes" id="UP000509367"/>
    </source>
</evidence>
<comment type="similarity">
    <text evidence="1">Belongs to the esterase D family.</text>
</comment>
<evidence type="ECO:0000256" key="1">
    <source>
        <dbReference type="ARBA" id="ARBA00005622"/>
    </source>
</evidence>
<dbReference type="EMBL" id="CP054836">
    <property type="protein sequence ID" value="QKV20479.1"/>
    <property type="molecule type" value="Genomic_DNA"/>
</dbReference>
<dbReference type="Proteomes" id="UP000509367">
    <property type="component" value="Chromosome"/>
</dbReference>
<keyword evidence="4" id="KW-1185">Reference proteome</keyword>
<sequence>MQFTISASVTGRRYRIHVALPRDEPARPEGYPVIYMLDGNATFLTGAEALRLQTRKPKGFEPAVLVAIGYETDQPFAVTERYYDYTTPAPLENLPKRKNGEPWPERGGADAFLDFIEDDLKPEIARRLPVDPDRETLAGHSLGGFLTLYAFLTRPDSFATYVAGSPSIWWNGQELLDSAARFVKSSPDLAGKRLFIGIGANEWEDMVADAKTMADRLSVLEDRGLTVRYQQFAGEEHITVLPALISRAVSFSLIPDVDDKWFGRY</sequence>
<dbReference type="GO" id="GO:0016788">
    <property type="term" value="F:hydrolase activity, acting on ester bonds"/>
    <property type="evidence" value="ECO:0007669"/>
    <property type="project" value="TreeGrafter"/>
</dbReference>
<dbReference type="KEGG" id="orm:HTY61_01530"/>
<protein>
    <submittedName>
        <fullName evidence="3">Alpha/beta hydrolase</fullName>
    </submittedName>
</protein>
<proteinExistence type="inferred from homology"/>
<dbReference type="PANTHER" id="PTHR40841:SF2">
    <property type="entry name" value="SIDEROPHORE-DEGRADING ESTERASE (EUROFUNG)"/>
    <property type="match status" value="1"/>
</dbReference>